<dbReference type="PROSITE" id="PS51257">
    <property type="entry name" value="PROKAR_LIPOPROTEIN"/>
    <property type="match status" value="1"/>
</dbReference>
<dbReference type="InterPro" id="IPR036322">
    <property type="entry name" value="WD40_repeat_dom_sf"/>
</dbReference>
<dbReference type="AlphaFoldDB" id="A0A183JNV3"/>
<organism evidence="7">
    <name type="scientific">Schistosoma curassoni</name>
    <dbReference type="NCBI Taxonomy" id="6186"/>
    <lineage>
        <taxon>Eukaryota</taxon>
        <taxon>Metazoa</taxon>
        <taxon>Spiralia</taxon>
        <taxon>Lophotrochozoa</taxon>
        <taxon>Platyhelminthes</taxon>
        <taxon>Trematoda</taxon>
        <taxon>Digenea</taxon>
        <taxon>Strigeidida</taxon>
        <taxon>Schistosomatoidea</taxon>
        <taxon>Schistosomatidae</taxon>
        <taxon>Schistosoma</taxon>
    </lineage>
</organism>
<evidence type="ECO:0000256" key="4">
    <source>
        <dbReference type="SAM" id="SignalP"/>
    </source>
</evidence>
<evidence type="ECO:0000256" key="2">
    <source>
        <dbReference type="ARBA" id="ARBA00022737"/>
    </source>
</evidence>
<feature type="signal peptide" evidence="4">
    <location>
        <begin position="1"/>
        <end position="20"/>
    </location>
</feature>
<dbReference type="Proteomes" id="UP000279833">
    <property type="component" value="Unassembled WGS sequence"/>
</dbReference>
<dbReference type="Gene3D" id="2.130.10.10">
    <property type="entry name" value="YVTN repeat-like/Quinoprotein amine dehydrogenase"/>
    <property type="match status" value="1"/>
</dbReference>
<name>A0A183JNV3_9TREM</name>
<dbReference type="WBParaSite" id="SCUD_0000438901-mRNA-1">
    <property type="protein sequence ID" value="SCUD_0000438901-mRNA-1"/>
    <property type="gene ID" value="SCUD_0000438901"/>
</dbReference>
<reference evidence="5 6" key="2">
    <citation type="submission" date="2018-11" db="EMBL/GenBank/DDBJ databases">
        <authorList>
            <consortium name="Pathogen Informatics"/>
        </authorList>
    </citation>
    <scope>NUCLEOTIDE SEQUENCE [LARGE SCALE GENOMIC DNA]</scope>
    <source>
        <strain evidence="5">Dakar</strain>
        <strain evidence="6">Dakar, Senegal</strain>
    </source>
</reference>
<dbReference type="PANTHER" id="PTHR10971">
    <property type="entry name" value="MRNA EXPORT FACTOR AND BUB3"/>
    <property type="match status" value="1"/>
</dbReference>
<keyword evidence="4" id="KW-0732">Signal</keyword>
<gene>
    <name evidence="5" type="ORF">SCUD_LOCUS4389</name>
</gene>
<keyword evidence="2" id="KW-0677">Repeat</keyword>
<keyword evidence="6" id="KW-1185">Reference proteome</keyword>
<dbReference type="STRING" id="6186.A0A183JNV3"/>
<feature type="chain" id="PRO_5043140629" evidence="4">
    <location>
        <begin position="21"/>
        <end position="115"/>
    </location>
</feature>
<proteinExistence type="predicted"/>
<evidence type="ECO:0000313" key="7">
    <source>
        <dbReference type="WBParaSite" id="SCUD_0000438901-mRNA-1"/>
    </source>
</evidence>
<keyword evidence="1" id="KW-0853">WD repeat</keyword>
<reference evidence="7" key="1">
    <citation type="submission" date="2016-06" db="UniProtKB">
        <authorList>
            <consortium name="WormBaseParasite"/>
        </authorList>
    </citation>
    <scope>IDENTIFICATION</scope>
</reference>
<evidence type="ECO:0000313" key="5">
    <source>
        <dbReference type="EMBL" id="VDO88642.1"/>
    </source>
</evidence>
<dbReference type="SUPFAM" id="SSF50978">
    <property type="entry name" value="WD40 repeat-like"/>
    <property type="match status" value="1"/>
</dbReference>
<sequence>MKSYSFFFFSFIQILGGCDGIVNIWDGFNRKRLAQLSKYPTSISSLAFSEDGNLLAIASSYMYERGPIENEPEPTIYIRSVAENEVKPKHISNTNNVSATGGGGGTTGANVGYKG</sequence>
<evidence type="ECO:0000313" key="6">
    <source>
        <dbReference type="Proteomes" id="UP000279833"/>
    </source>
</evidence>
<evidence type="ECO:0000256" key="1">
    <source>
        <dbReference type="ARBA" id="ARBA00022574"/>
    </source>
</evidence>
<dbReference type="EMBL" id="UZAK01005797">
    <property type="protein sequence ID" value="VDO88642.1"/>
    <property type="molecule type" value="Genomic_DNA"/>
</dbReference>
<accession>A0A183JNV3</accession>
<evidence type="ECO:0000256" key="3">
    <source>
        <dbReference type="SAM" id="MobiDB-lite"/>
    </source>
</evidence>
<protein>
    <submittedName>
        <fullName evidence="7">WD_REPEATS_REGION domain-containing protein</fullName>
    </submittedName>
</protein>
<dbReference type="InterPro" id="IPR015943">
    <property type="entry name" value="WD40/YVTN_repeat-like_dom_sf"/>
</dbReference>
<feature type="region of interest" description="Disordered" evidence="3">
    <location>
        <begin position="89"/>
        <end position="115"/>
    </location>
</feature>